<evidence type="ECO:0000313" key="8">
    <source>
        <dbReference type="Proteomes" id="UP001501591"/>
    </source>
</evidence>
<dbReference type="InterPro" id="IPR050206">
    <property type="entry name" value="FtsK/SpoIIIE/SftA"/>
</dbReference>
<name>A0ABP7MM92_9MICO</name>
<proteinExistence type="predicted"/>
<feature type="compositionally biased region" description="Low complexity" evidence="4">
    <location>
        <begin position="825"/>
        <end position="834"/>
    </location>
</feature>
<feature type="domain" description="FtsK" evidence="6">
    <location>
        <begin position="332"/>
        <end position="514"/>
    </location>
</feature>
<comment type="caution">
    <text evidence="7">The sequence shown here is derived from an EMBL/GenBank/DDBJ whole genome shotgun (WGS) entry which is preliminary data.</text>
</comment>
<evidence type="ECO:0000256" key="4">
    <source>
        <dbReference type="SAM" id="MobiDB-lite"/>
    </source>
</evidence>
<dbReference type="InterPro" id="IPR027417">
    <property type="entry name" value="P-loop_NTPase"/>
</dbReference>
<reference evidence="8" key="1">
    <citation type="journal article" date="2019" name="Int. J. Syst. Evol. Microbiol.">
        <title>The Global Catalogue of Microorganisms (GCM) 10K type strain sequencing project: providing services to taxonomists for standard genome sequencing and annotation.</title>
        <authorList>
            <consortium name="The Broad Institute Genomics Platform"/>
            <consortium name="The Broad Institute Genome Sequencing Center for Infectious Disease"/>
            <person name="Wu L."/>
            <person name="Ma J."/>
        </authorList>
    </citation>
    <scope>NUCLEOTIDE SEQUENCE [LARGE SCALE GENOMIC DNA]</scope>
    <source>
        <strain evidence="8">JCM 17024</strain>
    </source>
</reference>
<feature type="transmembrane region" description="Helical" evidence="5">
    <location>
        <begin position="21"/>
        <end position="41"/>
    </location>
</feature>
<keyword evidence="5" id="KW-0472">Membrane</keyword>
<dbReference type="InterPro" id="IPR002543">
    <property type="entry name" value="FtsK_dom"/>
</dbReference>
<dbReference type="PANTHER" id="PTHR22683">
    <property type="entry name" value="SPORULATION PROTEIN RELATED"/>
    <property type="match status" value="1"/>
</dbReference>
<dbReference type="SMART" id="SM00382">
    <property type="entry name" value="AAA"/>
    <property type="match status" value="2"/>
</dbReference>
<evidence type="ECO:0000259" key="6">
    <source>
        <dbReference type="PROSITE" id="PS50901"/>
    </source>
</evidence>
<evidence type="ECO:0000256" key="1">
    <source>
        <dbReference type="ARBA" id="ARBA00022741"/>
    </source>
</evidence>
<feature type="region of interest" description="Disordered" evidence="4">
    <location>
        <begin position="825"/>
        <end position="855"/>
    </location>
</feature>
<keyword evidence="2 3" id="KW-0067">ATP-binding</keyword>
<gene>
    <name evidence="7" type="ORF">GCM10022383_01710</name>
</gene>
<sequence length="926" mass="97492">MVGMEATTIVLPSAPDDRKRTPLPLMAAVVPVAAGIVLWLVTGSLLALAFAALGPLMLVASFLDGMRTRRRDRRRARQETDAAWQRAEAELSRLHAEEHATAWRREPGVAECLREPPLRGLDGPDGSTSVVLGRGTGVSRVQARGGEDERSRGFRARAQELQDAPVTVPLGGGICIRAAEPVARAVARAIVAQLCLRFSTAQLAVGGPESEAWSLDAFPHVGRRRAGFLLALGEGGPRAGAIICIRPPGEEPPDGVTTVLDCASPARARVRTPAGEREVAAEALSAQQARIIAQALSSRADAEVAIPDRIGYAELAPAAPTGLAAVLGRGERADAVVDLVEDGPHAIVTGMTGTGKSELLTTWVAGLAAVHPPEELAFVLVDFKGGTAFDPLRGLPHVVAVITDLDAEGARRGVGSLSAELRRREKVLAEAEVRDVADCPALSRLVIVVDEFAALLQEHPDLGAVFTDVAARGRALGMHLVLGTQRASGVIRDALAANCPLRISLRVAEAGDSRFVIGSDAAAELAGGMESRGLAYVRRPRDGEAAAVRIALTAESDLADVRRRWTGREAQRSPWLPPLPGRLALPDFARSGGGRDRISDGGRTVVLGRADEPDRQRQPWISLAETDGLAVIGGPGSGKTTTVHAIASQLPDAVVIPADPEHAWDAVAALSSAVRGPVLCDDLDVLLGRFPLEHQQLFLSRWEDIVRAPGLTVVTLSRVAGPVGRVIDALPRRALLRLTSKVEHIAAGGDPSAFDRRRPSGRARLDGLEVQLCLPDDTAASAPPEPMTEGIWKPSRSCAGVVTLSSEATGAALAASHPDMRVVSLGDGLDPGPLTGSTRAEAQGRDASAQGADTGTILVGDPEQWRARWAILQSVRTTGELVIAAECAGELRQLAAVRETPPYARLHADRAWSVLAGHPPQRVILV</sequence>
<dbReference type="SUPFAM" id="SSF52540">
    <property type="entry name" value="P-loop containing nucleoside triphosphate hydrolases"/>
    <property type="match status" value="2"/>
</dbReference>
<keyword evidence="1 3" id="KW-0547">Nucleotide-binding</keyword>
<organism evidence="7 8">
    <name type="scientific">Microbacterium soli</name>
    <dbReference type="NCBI Taxonomy" id="446075"/>
    <lineage>
        <taxon>Bacteria</taxon>
        <taxon>Bacillati</taxon>
        <taxon>Actinomycetota</taxon>
        <taxon>Actinomycetes</taxon>
        <taxon>Micrococcales</taxon>
        <taxon>Microbacteriaceae</taxon>
        <taxon>Microbacterium</taxon>
    </lineage>
</organism>
<dbReference type="Pfam" id="PF01580">
    <property type="entry name" value="FtsK_SpoIIIE"/>
    <property type="match status" value="1"/>
</dbReference>
<dbReference type="PANTHER" id="PTHR22683:SF1">
    <property type="entry name" value="TYPE VII SECRETION SYSTEM PROTEIN ESSC"/>
    <property type="match status" value="1"/>
</dbReference>
<dbReference type="CDD" id="cd01127">
    <property type="entry name" value="TrwB_TraG_TraD_VirD4"/>
    <property type="match status" value="1"/>
</dbReference>
<evidence type="ECO:0000256" key="5">
    <source>
        <dbReference type="SAM" id="Phobius"/>
    </source>
</evidence>
<dbReference type="Gene3D" id="3.40.50.300">
    <property type="entry name" value="P-loop containing nucleotide triphosphate hydrolases"/>
    <property type="match status" value="2"/>
</dbReference>
<dbReference type="InterPro" id="IPR003593">
    <property type="entry name" value="AAA+_ATPase"/>
</dbReference>
<evidence type="ECO:0000256" key="3">
    <source>
        <dbReference type="PROSITE-ProRule" id="PRU00289"/>
    </source>
</evidence>
<feature type="binding site" evidence="3">
    <location>
        <begin position="350"/>
        <end position="357"/>
    </location>
    <ligand>
        <name>ATP</name>
        <dbReference type="ChEBI" id="CHEBI:30616"/>
    </ligand>
</feature>
<keyword evidence="5" id="KW-1133">Transmembrane helix</keyword>
<keyword evidence="8" id="KW-1185">Reference proteome</keyword>
<protein>
    <recommendedName>
        <fullName evidence="6">FtsK domain-containing protein</fullName>
    </recommendedName>
</protein>
<evidence type="ECO:0000256" key="2">
    <source>
        <dbReference type="ARBA" id="ARBA00022840"/>
    </source>
</evidence>
<keyword evidence="5" id="KW-0812">Transmembrane</keyword>
<dbReference type="Proteomes" id="UP001501591">
    <property type="component" value="Unassembled WGS sequence"/>
</dbReference>
<evidence type="ECO:0000313" key="7">
    <source>
        <dbReference type="EMBL" id="GAA3926162.1"/>
    </source>
</evidence>
<dbReference type="EMBL" id="BAABCP010000001">
    <property type="protein sequence ID" value="GAA3926162.1"/>
    <property type="molecule type" value="Genomic_DNA"/>
</dbReference>
<accession>A0ABP7MM92</accession>
<dbReference type="PROSITE" id="PS50901">
    <property type="entry name" value="FTSK"/>
    <property type="match status" value="1"/>
</dbReference>